<evidence type="ECO:0000313" key="6">
    <source>
        <dbReference type="EMBL" id="KAB1202488.1"/>
    </source>
</evidence>
<reference evidence="6 7" key="1">
    <citation type="journal article" date="2019" name="Plant Biotechnol. J.">
        <title>The red bayberry genome and genetic basis of sex determination.</title>
        <authorList>
            <person name="Jia H.M."/>
            <person name="Jia H.J."/>
            <person name="Cai Q.L."/>
            <person name="Wang Y."/>
            <person name="Zhao H.B."/>
            <person name="Yang W.F."/>
            <person name="Wang G.Y."/>
            <person name="Li Y.H."/>
            <person name="Zhan D.L."/>
            <person name="Shen Y.T."/>
            <person name="Niu Q.F."/>
            <person name="Chang L."/>
            <person name="Qiu J."/>
            <person name="Zhao L."/>
            <person name="Xie H.B."/>
            <person name="Fu W.Y."/>
            <person name="Jin J."/>
            <person name="Li X.W."/>
            <person name="Jiao Y."/>
            <person name="Zhou C.C."/>
            <person name="Tu T."/>
            <person name="Chai C.Y."/>
            <person name="Gao J.L."/>
            <person name="Fan L.J."/>
            <person name="van de Weg E."/>
            <person name="Wang J.Y."/>
            <person name="Gao Z.S."/>
        </authorList>
    </citation>
    <scope>NUCLEOTIDE SEQUENCE [LARGE SCALE GENOMIC DNA]</scope>
    <source>
        <tissue evidence="6">Leaves</tissue>
    </source>
</reference>
<dbReference type="EMBL" id="RXIC02000026">
    <property type="protein sequence ID" value="KAB1202488.1"/>
    <property type="molecule type" value="Genomic_DNA"/>
</dbReference>
<dbReference type="InterPro" id="IPR013083">
    <property type="entry name" value="Znf_RING/FYVE/PHD"/>
</dbReference>
<dbReference type="PANTHER" id="PTHR34451">
    <property type="entry name" value="PHD FINGER FAMILY PROTEIN"/>
    <property type="match status" value="1"/>
</dbReference>
<dbReference type="AlphaFoldDB" id="A0A6A1URQ8"/>
<comment type="caution">
    <text evidence="6">The sequence shown here is derived from an EMBL/GenBank/DDBJ whole genome shotgun (WGS) entry which is preliminary data.</text>
</comment>
<evidence type="ECO:0000256" key="4">
    <source>
        <dbReference type="SAM" id="Coils"/>
    </source>
</evidence>
<keyword evidence="2" id="KW-0863">Zinc-finger</keyword>
<feature type="region of interest" description="Disordered" evidence="5">
    <location>
        <begin position="1"/>
        <end position="24"/>
    </location>
</feature>
<feature type="coiled-coil region" evidence="4">
    <location>
        <begin position="170"/>
        <end position="200"/>
    </location>
</feature>
<protein>
    <submittedName>
        <fullName evidence="6">Uncharacterized protein</fullName>
    </submittedName>
</protein>
<dbReference type="OrthoDB" id="692041at2759"/>
<dbReference type="PROSITE" id="PS01359">
    <property type="entry name" value="ZF_PHD_1"/>
    <property type="match status" value="1"/>
</dbReference>
<evidence type="ECO:0000256" key="5">
    <source>
        <dbReference type="SAM" id="MobiDB-lite"/>
    </source>
</evidence>
<keyword evidence="1" id="KW-0479">Metal-binding</keyword>
<dbReference type="GO" id="GO:0008270">
    <property type="term" value="F:zinc ion binding"/>
    <property type="evidence" value="ECO:0007669"/>
    <property type="project" value="UniProtKB-KW"/>
</dbReference>
<gene>
    <name evidence="6" type="ORF">CJ030_MR8G018291</name>
</gene>
<evidence type="ECO:0000256" key="3">
    <source>
        <dbReference type="ARBA" id="ARBA00022833"/>
    </source>
</evidence>
<dbReference type="InterPro" id="IPR019786">
    <property type="entry name" value="Zinc_finger_PHD-type_CS"/>
</dbReference>
<proteinExistence type="predicted"/>
<dbReference type="Proteomes" id="UP000516437">
    <property type="component" value="Chromosome 8"/>
</dbReference>
<name>A0A6A1URQ8_9ROSI</name>
<sequence length="262" mass="28612">MNLETAKESLANHNNPTSRGRRKEASECSNCGTHKAGCGWCPLLHHVRLRGIDRVLCTSCVLRLHPSSFCPLCFHFFDHGVYNSHSTPYNASNRQTIPCSKCSSLTHSHCVPTSHSSSTSYLCPPCSNPNFSFFDLDETHRSIDKNLASVLLCAARIASASMSKAVIVARADAERKVREAALAKKRAREALENLAMVEARERSSKKKVENKENGNVVFGNGKEKKKVEVVESMQSNGNEKGKVNLGANGREGTKIATAAAQL</sequence>
<keyword evidence="4" id="KW-0175">Coiled coil</keyword>
<dbReference type="PANTHER" id="PTHR34451:SF15">
    <property type="entry name" value="PHD-TYPE DOMAIN-CONTAINING PROTEIN"/>
    <property type="match status" value="1"/>
</dbReference>
<accession>A0A6A1URQ8</accession>
<evidence type="ECO:0000256" key="1">
    <source>
        <dbReference type="ARBA" id="ARBA00022723"/>
    </source>
</evidence>
<evidence type="ECO:0000313" key="7">
    <source>
        <dbReference type="Proteomes" id="UP000516437"/>
    </source>
</evidence>
<dbReference type="Gene3D" id="3.30.40.10">
    <property type="entry name" value="Zinc/RING finger domain, C3HC4 (zinc finger)"/>
    <property type="match status" value="1"/>
</dbReference>
<dbReference type="InterPro" id="IPR011011">
    <property type="entry name" value="Znf_FYVE_PHD"/>
</dbReference>
<dbReference type="SUPFAM" id="SSF57903">
    <property type="entry name" value="FYVE/PHD zinc finger"/>
    <property type="match status" value="1"/>
</dbReference>
<evidence type="ECO:0000256" key="2">
    <source>
        <dbReference type="ARBA" id="ARBA00022771"/>
    </source>
</evidence>
<keyword evidence="3" id="KW-0862">Zinc</keyword>
<keyword evidence="7" id="KW-1185">Reference proteome</keyword>
<organism evidence="6 7">
    <name type="scientific">Morella rubra</name>
    <name type="common">Chinese bayberry</name>
    <dbReference type="NCBI Taxonomy" id="262757"/>
    <lineage>
        <taxon>Eukaryota</taxon>
        <taxon>Viridiplantae</taxon>
        <taxon>Streptophyta</taxon>
        <taxon>Embryophyta</taxon>
        <taxon>Tracheophyta</taxon>
        <taxon>Spermatophyta</taxon>
        <taxon>Magnoliopsida</taxon>
        <taxon>eudicotyledons</taxon>
        <taxon>Gunneridae</taxon>
        <taxon>Pentapetalae</taxon>
        <taxon>rosids</taxon>
        <taxon>fabids</taxon>
        <taxon>Fagales</taxon>
        <taxon>Myricaceae</taxon>
        <taxon>Morella</taxon>
    </lineage>
</organism>